<organism evidence="11 12">
    <name type="scientific">Aspergillus ellipticus CBS 707.79</name>
    <dbReference type="NCBI Taxonomy" id="1448320"/>
    <lineage>
        <taxon>Eukaryota</taxon>
        <taxon>Fungi</taxon>
        <taxon>Dikarya</taxon>
        <taxon>Ascomycota</taxon>
        <taxon>Pezizomycotina</taxon>
        <taxon>Eurotiomycetes</taxon>
        <taxon>Eurotiomycetidae</taxon>
        <taxon>Eurotiales</taxon>
        <taxon>Aspergillaceae</taxon>
        <taxon>Aspergillus</taxon>
        <taxon>Aspergillus subgen. Circumdati</taxon>
    </lineage>
</organism>
<dbReference type="GO" id="GO:0005634">
    <property type="term" value="C:nucleus"/>
    <property type="evidence" value="ECO:0007669"/>
    <property type="project" value="UniProtKB-SubCell"/>
</dbReference>
<protein>
    <recommendedName>
        <fullName evidence="10">Zn(2)-C6 fungal-type domain-containing protein</fullName>
    </recommendedName>
</protein>
<dbReference type="InterPro" id="IPR001138">
    <property type="entry name" value="Zn2Cys6_DnaBD"/>
</dbReference>
<gene>
    <name evidence="11" type="ORF">BO71DRAFT_363081</name>
</gene>
<dbReference type="InterPro" id="IPR051089">
    <property type="entry name" value="prtT"/>
</dbReference>
<dbReference type="GO" id="GO:0006351">
    <property type="term" value="P:DNA-templated transcription"/>
    <property type="evidence" value="ECO:0007669"/>
    <property type="project" value="InterPro"/>
</dbReference>
<evidence type="ECO:0000256" key="9">
    <source>
        <dbReference type="SAM" id="Phobius"/>
    </source>
</evidence>
<dbReference type="PANTHER" id="PTHR31845:SF17">
    <property type="entry name" value="ZN(II)2CYS6 TRANSCRIPTION FACTOR (EUROFUNG)"/>
    <property type="match status" value="1"/>
</dbReference>
<dbReference type="Gene3D" id="4.10.240.10">
    <property type="entry name" value="Zn(2)-C6 fungal-type DNA-binding domain"/>
    <property type="match status" value="1"/>
</dbReference>
<dbReference type="PANTHER" id="PTHR31845">
    <property type="entry name" value="FINGER DOMAIN PROTEIN, PUTATIVE-RELATED"/>
    <property type="match status" value="1"/>
</dbReference>
<sequence>MSRKRQRPSTSPHEPPSDTRRAHPSSAEGLRLTRSKACTECKTQKTKCETRPDDTSCIRCLRHGLECVSYDVAHQFLQSDAAWKKKKTEEVDLLRAAVQHLLKHTRQPELTTFQTRDSPRSHIEPENPDLAIGMSRENSPQVQQDDPSSFLAAPMRNLYELTRLKHLRNTAGSRPDTSIVDEDFISQGAVSVEVAESLFTQFKSSNNLMLWDGLLLVHDTLESVRRSSTLLTASILTVSALHTPGQTDVFHHCYTVFVSLASNLALSRHSSLDDVRALLISAFYLANLSWKLSGLATRIAAELGLHQSYHQLVQGDSTKMEHVRLWYATYVCDRQFSIAHGRPPAAVNDESISNYERFLAHREANDGDIRLVAQVSLFKLLTEAYMEFGNDSNRPLDQQDTERLRTFNKSLAQWYDEWGTRLKSCPHLETYPSEALRLYYHFAEFQLNSLALRGITPLGTASGLDNVSMGHNHAVCEAITAATDTLALASTNQDLRRVFPKVPIFTYTMVAFCATFLLKMAATWGRARASVYQQRPNYRIGIVEDILGKLAYIMFLVKHWSGTLVTASSTLNEKHLARHIAAGMREMLEKFDALDELVYEVSNPIPRDDLHMALPQDESDANLVSTGEYNFYDLGGTLGFGLDETLLGQMAADSFDLWLQ</sequence>
<evidence type="ECO:0000256" key="6">
    <source>
        <dbReference type="ARBA" id="ARBA00023163"/>
    </source>
</evidence>
<evidence type="ECO:0000256" key="1">
    <source>
        <dbReference type="ARBA" id="ARBA00004123"/>
    </source>
</evidence>
<dbReference type="GO" id="GO:0008270">
    <property type="term" value="F:zinc ion binding"/>
    <property type="evidence" value="ECO:0007669"/>
    <property type="project" value="InterPro"/>
</dbReference>
<evidence type="ECO:0000313" key="12">
    <source>
        <dbReference type="Proteomes" id="UP000247810"/>
    </source>
</evidence>
<feature type="transmembrane region" description="Helical" evidence="9">
    <location>
        <begin position="504"/>
        <end position="525"/>
    </location>
</feature>
<dbReference type="OrthoDB" id="4060227at2759"/>
<feature type="non-terminal residue" evidence="11">
    <location>
        <position position="1"/>
    </location>
</feature>
<keyword evidence="9" id="KW-1133">Transmembrane helix</keyword>
<dbReference type="VEuPathDB" id="FungiDB:BO71DRAFT_363081"/>
<evidence type="ECO:0000259" key="10">
    <source>
        <dbReference type="PROSITE" id="PS50048"/>
    </source>
</evidence>
<accession>A0A319D552</accession>
<keyword evidence="12" id="KW-1185">Reference proteome</keyword>
<evidence type="ECO:0000256" key="4">
    <source>
        <dbReference type="ARBA" id="ARBA00023015"/>
    </source>
</evidence>
<evidence type="ECO:0000256" key="8">
    <source>
        <dbReference type="SAM" id="MobiDB-lite"/>
    </source>
</evidence>
<dbReference type="Proteomes" id="UP000247810">
    <property type="component" value="Unassembled WGS sequence"/>
</dbReference>
<dbReference type="Pfam" id="PF04082">
    <property type="entry name" value="Fungal_trans"/>
    <property type="match status" value="1"/>
</dbReference>
<dbReference type="PROSITE" id="PS00463">
    <property type="entry name" value="ZN2_CY6_FUNGAL_1"/>
    <property type="match status" value="1"/>
</dbReference>
<feature type="domain" description="Zn(2)-C6 fungal-type" evidence="10">
    <location>
        <begin position="37"/>
        <end position="69"/>
    </location>
</feature>
<dbReference type="EMBL" id="KZ826020">
    <property type="protein sequence ID" value="PYH89627.1"/>
    <property type="molecule type" value="Genomic_DNA"/>
</dbReference>
<keyword evidence="9" id="KW-0472">Membrane</keyword>
<comment type="subcellular location">
    <subcellularLocation>
        <location evidence="1">Nucleus</location>
    </subcellularLocation>
</comment>
<keyword evidence="7" id="KW-0539">Nucleus</keyword>
<dbReference type="STRING" id="1448320.A0A319D552"/>
<evidence type="ECO:0000313" key="11">
    <source>
        <dbReference type="EMBL" id="PYH89627.1"/>
    </source>
</evidence>
<keyword evidence="3" id="KW-0862">Zinc</keyword>
<dbReference type="SUPFAM" id="SSF57701">
    <property type="entry name" value="Zn2/Cys6 DNA-binding domain"/>
    <property type="match status" value="1"/>
</dbReference>
<proteinExistence type="predicted"/>
<keyword evidence="2" id="KW-0479">Metal-binding</keyword>
<dbReference type="InterPro" id="IPR036864">
    <property type="entry name" value="Zn2-C6_fun-type_DNA-bd_sf"/>
</dbReference>
<name>A0A319D552_9EURO</name>
<dbReference type="AlphaFoldDB" id="A0A319D552"/>
<dbReference type="SMART" id="SM00066">
    <property type="entry name" value="GAL4"/>
    <property type="match status" value="1"/>
</dbReference>
<feature type="region of interest" description="Disordered" evidence="8">
    <location>
        <begin position="1"/>
        <end position="32"/>
    </location>
</feature>
<dbReference type="GO" id="GO:0009893">
    <property type="term" value="P:positive regulation of metabolic process"/>
    <property type="evidence" value="ECO:0007669"/>
    <property type="project" value="UniProtKB-ARBA"/>
</dbReference>
<dbReference type="InterPro" id="IPR007219">
    <property type="entry name" value="XnlR_reg_dom"/>
</dbReference>
<dbReference type="CDD" id="cd12148">
    <property type="entry name" value="fungal_TF_MHR"/>
    <property type="match status" value="1"/>
</dbReference>
<evidence type="ECO:0000256" key="7">
    <source>
        <dbReference type="ARBA" id="ARBA00023242"/>
    </source>
</evidence>
<dbReference type="Pfam" id="PF00172">
    <property type="entry name" value="Zn_clus"/>
    <property type="match status" value="1"/>
</dbReference>
<keyword evidence="5" id="KW-0238">DNA-binding</keyword>
<evidence type="ECO:0000256" key="3">
    <source>
        <dbReference type="ARBA" id="ARBA00022833"/>
    </source>
</evidence>
<reference evidence="11 12" key="1">
    <citation type="submission" date="2018-02" db="EMBL/GenBank/DDBJ databases">
        <title>The genomes of Aspergillus section Nigri reveals drivers in fungal speciation.</title>
        <authorList>
            <consortium name="DOE Joint Genome Institute"/>
            <person name="Vesth T.C."/>
            <person name="Nybo J."/>
            <person name="Theobald S."/>
            <person name="Brandl J."/>
            <person name="Frisvad J.C."/>
            <person name="Nielsen K.F."/>
            <person name="Lyhne E.K."/>
            <person name="Kogle M.E."/>
            <person name="Kuo A."/>
            <person name="Riley R."/>
            <person name="Clum A."/>
            <person name="Nolan M."/>
            <person name="Lipzen A."/>
            <person name="Salamov A."/>
            <person name="Henrissat B."/>
            <person name="Wiebenga A."/>
            <person name="De vries R.P."/>
            <person name="Grigoriev I.V."/>
            <person name="Mortensen U.H."/>
            <person name="Andersen M.R."/>
            <person name="Baker S.E."/>
        </authorList>
    </citation>
    <scope>NUCLEOTIDE SEQUENCE [LARGE SCALE GENOMIC DNA]</scope>
    <source>
        <strain evidence="11 12">CBS 707.79</strain>
    </source>
</reference>
<keyword evidence="6" id="KW-0804">Transcription</keyword>
<evidence type="ECO:0000256" key="2">
    <source>
        <dbReference type="ARBA" id="ARBA00022723"/>
    </source>
</evidence>
<dbReference type="SMART" id="SM00906">
    <property type="entry name" value="Fungal_trans"/>
    <property type="match status" value="1"/>
</dbReference>
<keyword evidence="9" id="KW-0812">Transmembrane</keyword>
<evidence type="ECO:0000256" key="5">
    <source>
        <dbReference type="ARBA" id="ARBA00023125"/>
    </source>
</evidence>
<dbReference type="GO" id="GO:0000976">
    <property type="term" value="F:transcription cis-regulatory region binding"/>
    <property type="evidence" value="ECO:0007669"/>
    <property type="project" value="TreeGrafter"/>
</dbReference>
<dbReference type="CDD" id="cd00067">
    <property type="entry name" value="GAL4"/>
    <property type="match status" value="1"/>
</dbReference>
<dbReference type="GO" id="GO:0000981">
    <property type="term" value="F:DNA-binding transcription factor activity, RNA polymerase II-specific"/>
    <property type="evidence" value="ECO:0007669"/>
    <property type="project" value="InterPro"/>
</dbReference>
<dbReference type="PROSITE" id="PS50048">
    <property type="entry name" value="ZN2_CY6_FUNGAL_2"/>
    <property type="match status" value="1"/>
</dbReference>
<keyword evidence="4" id="KW-0805">Transcription regulation</keyword>